<feature type="domain" description="N-acetyltransferase" evidence="1">
    <location>
        <begin position="1"/>
        <end position="144"/>
    </location>
</feature>
<dbReference type="InterPro" id="IPR016181">
    <property type="entry name" value="Acyl_CoA_acyltransferase"/>
</dbReference>
<sequence>MELHYLKEEQVKAAAELYISVFSKAPWNEEYDSFEQVETLIRNFMSESCYLNFIAVEETEVIGLCLGLKKPWIKGIEYYIDEFCVKTELQGKGIGTAFLARIEAEILGLGMDGMMLNTEKGVPAERFYLKNGFHQLDDLIVLGK</sequence>
<dbReference type="PROSITE" id="PS51186">
    <property type="entry name" value="GNAT"/>
    <property type="match status" value="1"/>
</dbReference>
<evidence type="ECO:0000313" key="4">
    <source>
        <dbReference type="Proteomes" id="UP000195141"/>
    </source>
</evidence>
<proteinExistence type="predicted"/>
<evidence type="ECO:0000313" key="2">
    <source>
        <dbReference type="EMBL" id="OTP11584.1"/>
    </source>
</evidence>
<dbReference type="SUPFAM" id="SSF55729">
    <property type="entry name" value="Acyl-CoA N-acyltransferases (Nat)"/>
    <property type="match status" value="1"/>
</dbReference>
<protein>
    <recommendedName>
        <fullName evidence="1">N-acetyltransferase domain-containing protein</fullName>
    </recommendedName>
</protein>
<dbReference type="RefSeq" id="WP_086350667.1">
    <property type="nucleotide sequence ID" value="NZ_CP147247.1"/>
</dbReference>
<reference evidence="3" key="2">
    <citation type="submission" date="2017-05" db="EMBL/GenBank/DDBJ databases">
        <authorList>
            <consortium name="The Broad Institute Genomics Platform"/>
            <consortium name="The Broad Institute Genomic Center for Infectious Diseases"/>
            <person name="Earl A."/>
            <person name="Manson A."/>
            <person name="Schwartman J."/>
            <person name="Gilmore M."/>
            <person name="Abouelleil A."/>
            <person name="Cao P."/>
            <person name="Chapman S."/>
            <person name="Cusick C."/>
            <person name="Shea T."/>
            <person name="Young S."/>
            <person name="Neafsey D."/>
            <person name="Nusbaum C."/>
            <person name="Birren B."/>
        </authorList>
    </citation>
    <scope>NUCLEOTIDE SEQUENCE</scope>
    <source>
        <strain evidence="3">9E7_DIV0242</strain>
    </source>
</reference>
<dbReference type="OrthoDB" id="9775804at2"/>
<reference evidence="3" key="3">
    <citation type="submission" date="2024-03" db="EMBL/GenBank/DDBJ databases">
        <title>The Genome Sequence of Enterococcus sp. DIV0242b.</title>
        <authorList>
            <consortium name="The Broad Institute Genomics Platform"/>
            <consortium name="The Broad Institute Microbial Omics Core"/>
            <consortium name="The Broad Institute Genomic Center for Infectious Diseases"/>
            <person name="Earl A."/>
            <person name="Manson A."/>
            <person name="Gilmore M."/>
            <person name="Schwartman J."/>
            <person name="Shea T."/>
            <person name="Abouelleil A."/>
            <person name="Cao P."/>
            <person name="Chapman S."/>
            <person name="Cusick C."/>
            <person name="Young S."/>
            <person name="Neafsey D."/>
            <person name="Nusbaum C."/>
            <person name="Birren B."/>
        </authorList>
    </citation>
    <scope>NUCLEOTIDE SEQUENCE</scope>
    <source>
        <strain evidence="3">9E7_DIV0242</strain>
    </source>
</reference>
<dbReference type="EMBL" id="NGMM01000007">
    <property type="protein sequence ID" value="OTP11584.1"/>
    <property type="molecule type" value="Genomic_DNA"/>
</dbReference>
<dbReference type="Pfam" id="PF00583">
    <property type="entry name" value="Acetyltransf_1"/>
    <property type="match status" value="1"/>
</dbReference>
<dbReference type="InterPro" id="IPR000182">
    <property type="entry name" value="GNAT_dom"/>
</dbReference>
<dbReference type="CDD" id="cd04301">
    <property type="entry name" value="NAT_SF"/>
    <property type="match status" value="1"/>
</dbReference>
<gene>
    <name evidence="3" type="ORF">A5888_003386</name>
    <name evidence="2" type="ORF">A5888_003683</name>
</gene>
<evidence type="ECO:0000313" key="3">
    <source>
        <dbReference type="EMBL" id="WYJ91618.1"/>
    </source>
</evidence>
<dbReference type="GO" id="GO:0016747">
    <property type="term" value="F:acyltransferase activity, transferring groups other than amino-acyl groups"/>
    <property type="evidence" value="ECO:0007669"/>
    <property type="project" value="InterPro"/>
</dbReference>
<dbReference type="Proteomes" id="UP000195141">
    <property type="component" value="Chromosome"/>
</dbReference>
<organism evidence="2">
    <name type="scientific">Candidatus Enterococcus clewellii</name>
    <dbReference type="NCBI Taxonomy" id="1834193"/>
    <lineage>
        <taxon>Bacteria</taxon>
        <taxon>Bacillati</taxon>
        <taxon>Bacillota</taxon>
        <taxon>Bacilli</taxon>
        <taxon>Lactobacillales</taxon>
        <taxon>Enterococcaceae</taxon>
        <taxon>Enterococcus</taxon>
    </lineage>
</organism>
<evidence type="ECO:0000259" key="1">
    <source>
        <dbReference type="PROSITE" id="PS51186"/>
    </source>
</evidence>
<dbReference type="Gene3D" id="3.40.630.30">
    <property type="match status" value="1"/>
</dbReference>
<reference evidence="2" key="1">
    <citation type="submission" date="2017-05" db="EMBL/GenBank/DDBJ databases">
        <title>The Genome Sequence of Enterococcus sp. 9E7_DIV0242.</title>
        <authorList>
            <consortium name="The Broad Institute Genomics Platform"/>
            <consortium name="The Broad Institute Genomic Center for Infectious Diseases"/>
            <person name="Earl A."/>
            <person name="Manson A."/>
            <person name="Schwartman J."/>
            <person name="Gilmore M."/>
            <person name="Abouelleil A."/>
            <person name="Cao P."/>
            <person name="Chapman S."/>
            <person name="Cusick C."/>
            <person name="Shea T."/>
            <person name="Young S."/>
            <person name="Neafsey D."/>
            <person name="Nusbaum C."/>
            <person name="Birren B."/>
        </authorList>
    </citation>
    <scope>NUCLEOTIDE SEQUENCE [LARGE SCALE GENOMIC DNA]</scope>
    <source>
        <strain evidence="2">9E7_DIV0242</strain>
    </source>
</reference>
<keyword evidence="4" id="KW-1185">Reference proteome</keyword>
<accession>A0A242K2T0</accession>
<dbReference type="EMBL" id="CP147247">
    <property type="protein sequence ID" value="WYJ91618.1"/>
    <property type="molecule type" value="Genomic_DNA"/>
</dbReference>
<dbReference type="AlphaFoldDB" id="A0A242K2T0"/>
<name>A0A242K2T0_9ENTE</name>